<sequence>MIIISNCRKIVGGSGEGQALVTAQPINFLAMVDTKTGRITDPKHDLYGKSLKGTVLVFPYAVGSSVGAYAIYSLRECGTAPSAVVCSKADITTASGCAIANIPVVDLPENAPAIKQGSITRVEADIGRITVKVL</sequence>
<evidence type="ECO:0000259" key="2">
    <source>
        <dbReference type="Pfam" id="PF01989"/>
    </source>
</evidence>
<reference evidence="3 4" key="1">
    <citation type="journal article" date="2012" name="Environ. Microbiol.">
        <title>The genome of the ammonia-oxidizing Candidatus Nitrososphaera gargensis: insights into metabolic versatility and environmental adaptations.</title>
        <authorList>
            <person name="Spang A."/>
            <person name="Poehlein A."/>
            <person name="Offre P."/>
            <person name="Zumbragel S."/>
            <person name="Haider S."/>
            <person name="Rychlik N."/>
            <person name="Nowka B."/>
            <person name="Schmeisser C."/>
            <person name="Lebedeva E.V."/>
            <person name="Rattei T."/>
            <person name="Bohm C."/>
            <person name="Schmid M."/>
            <person name="Galushko A."/>
            <person name="Hatzenpichler R."/>
            <person name="Weinmaier T."/>
            <person name="Daniel R."/>
            <person name="Schleper C."/>
            <person name="Spieck E."/>
            <person name="Streit W."/>
            <person name="Wagner M."/>
        </authorList>
    </citation>
    <scope>NUCLEOTIDE SEQUENCE [LARGE SCALE GENOMIC DNA]</scope>
    <source>
        <strain evidence="4">Ga9.2</strain>
    </source>
</reference>
<keyword evidence="1" id="KW-0456">Lyase</keyword>
<keyword evidence="4" id="KW-1185">Reference proteome</keyword>
<dbReference type="KEGG" id="nga:Ngar_c08150"/>
<organism evidence="3 4">
    <name type="scientific">Nitrososphaera gargensis (strain Ga9.2)</name>
    <dbReference type="NCBI Taxonomy" id="1237085"/>
    <lineage>
        <taxon>Archaea</taxon>
        <taxon>Nitrososphaerota</taxon>
        <taxon>Nitrososphaeria</taxon>
        <taxon>Nitrososphaerales</taxon>
        <taxon>Nitrososphaeraceae</taxon>
        <taxon>Nitrososphaera</taxon>
    </lineage>
</organism>
<dbReference type="InterPro" id="IPR012016">
    <property type="entry name" value="PMDh-S-like"/>
</dbReference>
<dbReference type="CDD" id="cd01356">
    <property type="entry name" value="AcnX_swivel"/>
    <property type="match status" value="1"/>
</dbReference>
<dbReference type="SUPFAM" id="SSF52016">
    <property type="entry name" value="LeuD/IlvD-like"/>
    <property type="match status" value="1"/>
</dbReference>
<dbReference type="InterPro" id="IPR002840">
    <property type="entry name" value="PMDh-S-like_dom"/>
</dbReference>
<dbReference type="Proteomes" id="UP000008037">
    <property type="component" value="Chromosome"/>
</dbReference>
<dbReference type="Gene3D" id="3.50.30.10">
    <property type="entry name" value="Phosphohistidine domain"/>
    <property type="match status" value="1"/>
</dbReference>
<dbReference type="InParanoid" id="K0IIB4"/>
<dbReference type="AlphaFoldDB" id="K0IIB4"/>
<evidence type="ECO:0000256" key="1">
    <source>
        <dbReference type="ARBA" id="ARBA00023239"/>
    </source>
</evidence>
<feature type="domain" description="Phosphomevalonate dehydratase small subunit-like" evidence="2">
    <location>
        <begin position="26"/>
        <end position="105"/>
    </location>
</feature>
<dbReference type="OrthoDB" id="18062at2157"/>
<name>K0IIB4_NITGG</name>
<dbReference type="HOGENOM" id="CLU_141583_2_0_2"/>
<dbReference type="RefSeq" id="WP_015018302.1">
    <property type="nucleotide sequence ID" value="NC_018719.1"/>
</dbReference>
<dbReference type="STRING" id="1237085.Ngar_c08150"/>
<dbReference type="Pfam" id="PF01989">
    <property type="entry name" value="AcnX_swivel_put"/>
    <property type="match status" value="1"/>
</dbReference>
<evidence type="ECO:0000313" key="4">
    <source>
        <dbReference type="Proteomes" id="UP000008037"/>
    </source>
</evidence>
<dbReference type="GO" id="GO:0016829">
    <property type="term" value="F:lyase activity"/>
    <property type="evidence" value="ECO:0007669"/>
    <property type="project" value="UniProtKB-KW"/>
</dbReference>
<proteinExistence type="predicted"/>
<dbReference type="PIRSF" id="PIRSF004966">
    <property type="entry name" value="UCP004966"/>
    <property type="match status" value="1"/>
</dbReference>
<accession>K0IIB4</accession>
<protein>
    <submittedName>
        <fullName evidence="3">DUF126 domain-containing protein</fullName>
    </submittedName>
</protein>
<dbReference type="GeneID" id="13795210"/>
<evidence type="ECO:0000313" key="3">
    <source>
        <dbReference type="EMBL" id="AFU57757.1"/>
    </source>
</evidence>
<gene>
    <name evidence="3" type="ordered locus">Ngar_c08150</name>
</gene>
<dbReference type="BioCyc" id="CNIT1237085:G1324-813-MONOMER"/>
<dbReference type="EMBL" id="CP002408">
    <property type="protein sequence ID" value="AFU57757.1"/>
    <property type="molecule type" value="Genomic_DNA"/>
</dbReference>